<evidence type="ECO:0000313" key="6">
    <source>
        <dbReference type="EMBL" id="VIP01814.1"/>
    </source>
</evidence>
<dbReference type="EMBL" id="LR586016">
    <property type="protein sequence ID" value="VIP01814.1"/>
    <property type="molecule type" value="Genomic_DNA"/>
</dbReference>
<dbReference type="GO" id="GO:0016887">
    <property type="term" value="F:ATP hydrolysis activity"/>
    <property type="evidence" value="ECO:0007669"/>
    <property type="project" value="InterPro"/>
</dbReference>
<dbReference type="SUPFAM" id="SSF52540">
    <property type="entry name" value="P-loop containing nucleoside triphosphate hydrolases"/>
    <property type="match status" value="2"/>
</dbReference>
<accession>A0A6C2YKB7</accession>
<dbReference type="Pfam" id="PF16326">
    <property type="entry name" value="ABC_tran_CTD"/>
    <property type="match status" value="1"/>
</dbReference>
<name>A0A6C2YKB7_9BACT</name>
<feature type="region of interest" description="Disordered" evidence="4">
    <location>
        <begin position="556"/>
        <end position="579"/>
    </location>
</feature>
<keyword evidence="2 6" id="KW-0067">ATP-binding</keyword>
<dbReference type="Gene3D" id="3.40.50.300">
    <property type="entry name" value="P-loop containing nucleotide triphosphate hydrolases"/>
    <property type="match status" value="2"/>
</dbReference>
<dbReference type="InterPro" id="IPR051309">
    <property type="entry name" value="ABCF_ATPase"/>
</dbReference>
<sequence length="654" mass="71425">MRRTGSISPLPIDHSEGIRGILCRFANDSDIMRDSVTESPLFGVWSAMSLLVSVQGISKNYGRGVLFSDLSLDLKAGERVGLIGPNGAGKSTLLKILADLETPDDGTRTVRRGIRIGYVAQDDTFPAGQSVCSIVVSSLAKEPLEDHEKLTRAQIVLDQVGFADIDQPAATLSGGWRKRLSIACQLARQPDLLLMDEPTNHLDLPGVVWLEQLLRSSPFAYLAITHDRAFLRAIADEIIEISRIYPGGYFRSDGNYDTFADRKERFLEAQAQRETSVANQVRRETEWLGRKAAARTRKASSRIEDAMNRRDELADLRSRNQATGSAGIDFVGTGRQTRKLITGNNLSKSLGGRRLFSGLDLILAPGTKLGLLGANGSGKSTLLKLFSGELQTDTGEVLRADGLRVATFEQGRSALDPNIPLRRALCANSDTVIYRDRPMHIIAWAKQFLFHPEQLDLEISALSGGEQARVRIAQLMLQPADLLLLDEPTNDLDIPALEVLEDSLSEFPGAVVLVSHDRELMDRLCTEYVGFDGKGGCGMFGSVSQWLTAMERAESQSQSAVTERATKSEPAKSTKSKTVKLSYREQQELDGIESAIATAEESVVELQAQVESAATGPHAALTAACQALEAAQAKVEQLYARWQELEAKRSGTTE</sequence>
<proteinExistence type="predicted"/>
<dbReference type="InterPro" id="IPR027417">
    <property type="entry name" value="P-loop_NTPase"/>
</dbReference>
<organism evidence="6">
    <name type="scientific">Tuwongella immobilis</name>
    <dbReference type="NCBI Taxonomy" id="692036"/>
    <lineage>
        <taxon>Bacteria</taxon>
        <taxon>Pseudomonadati</taxon>
        <taxon>Planctomycetota</taxon>
        <taxon>Planctomycetia</taxon>
        <taxon>Gemmatales</taxon>
        <taxon>Gemmataceae</taxon>
        <taxon>Tuwongella</taxon>
    </lineage>
</organism>
<dbReference type="SMART" id="SM00382">
    <property type="entry name" value="AAA"/>
    <property type="match status" value="2"/>
</dbReference>
<dbReference type="GO" id="GO:0005524">
    <property type="term" value="F:ATP binding"/>
    <property type="evidence" value="ECO:0007669"/>
    <property type="project" value="UniProtKB-KW"/>
</dbReference>
<evidence type="ECO:0000256" key="3">
    <source>
        <dbReference type="SAM" id="Coils"/>
    </source>
</evidence>
<dbReference type="InterPro" id="IPR032524">
    <property type="entry name" value="ABC_tran_C"/>
</dbReference>
<dbReference type="InterPro" id="IPR017871">
    <property type="entry name" value="ABC_transporter-like_CS"/>
</dbReference>
<dbReference type="PROSITE" id="PS50893">
    <property type="entry name" value="ABC_TRANSPORTER_2"/>
    <property type="match status" value="2"/>
</dbReference>
<feature type="coiled-coil region" evidence="3">
    <location>
        <begin position="589"/>
        <end position="648"/>
    </location>
</feature>
<dbReference type="InterPro" id="IPR037118">
    <property type="entry name" value="Val-tRNA_synth_C_sf"/>
</dbReference>
<evidence type="ECO:0000259" key="5">
    <source>
        <dbReference type="PROSITE" id="PS50893"/>
    </source>
</evidence>
<dbReference type="InterPro" id="IPR003593">
    <property type="entry name" value="AAA+_ATPase"/>
</dbReference>
<dbReference type="PANTHER" id="PTHR42855">
    <property type="entry name" value="ABC TRANSPORTER ATP-BINDING SUBUNIT"/>
    <property type="match status" value="1"/>
</dbReference>
<dbReference type="Proteomes" id="UP000464378">
    <property type="component" value="Chromosome"/>
</dbReference>
<evidence type="ECO:0000256" key="1">
    <source>
        <dbReference type="ARBA" id="ARBA00022741"/>
    </source>
</evidence>
<dbReference type="InParanoid" id="A0A6C2YKB7"/>
<keyword evidence="1" id="KW-0547">Nucleotide-binding</keyword>
<dbReference type="AlphaFoldDB" id="A0A6C2YKB7"/>
<dbReference type="KEGG" id="tim:GMBLW1_21460"/>
<dbReference type="PANTHER" id="PTHR42855:SF1">
    <property type="entry name" value="ABC TRANSPORTER DOMAIN-CONTAINING PROTEIN"/>
    <property type="match status" value="1"/>
</dbReference>
<evidence type="ECO:0000256" key="4">
    <source>
        <dbReference type="SAM" id="MobiDB-lite"/>
    </source>
</evidence>
<dbReference type="GO" id="GO:0003677">
    <property type="term" value="F:DNA binding"/>
    <property type="evidence" value="ECO:0007669"/>
    <property type="project" value="InterPro"/>
</dbReference>
<feature type="domain" description="ABC transporter" evidence="5">
    <location>
        <begin position="52"/>
        <end position="272"/>
    </location>
</feature>
<evidence type="ECO:0000256" key="2">
    <source>
        <dbReference type="ARBA" id="ARBA00022840"/>
    </source>
</evidence>
<dbReference type="EMBL" id="LR593887">
    <property type="protein sequence ID" value="VTR99531.1"/>
    <property type="molecule type" value="Genomic_DNA"/>
</dbReference>
<dbReference type="PROSITE" id="PS00211">
    <property type="entry name" value="ABC_TRANSPORTER_1"/>
    <property type="match status" value="2"/>
</dbReference>
<dbReference type="Pfam" id="PF00005">
    <property type="entry name" value="ABC_tran"/>
    <property type="match status" value="2"/>
</dbReference>
<protein>
    <recommendedName>
        <fullName evidence="5">ABC transporter domain-containing protein</fullName>
    </recommendedName>
</protein>
<dbReference type="Gene3D" id="1.10.287.380">
    <property type="entry name" value="Valyl-tRNA synthetase, C-terminal domain"/>
    <property type="match status" value="1"/>
</dbReference>
<reference evidence="6" key="1">
    <citation type="submission" date="2019-04" db="EMBL/GenBank/DDBJ databases">
        <authorList>
            <consortium name="Science for Life Laboratories"/>
        </authorList>
    </citation>
    <scope>NUCLEOTIDE SEQUENCE</scope>
    <source>
        <strain evidence="6">MBLW1</strain>
    </source>
</reference>
<keyword evidence="7" id="KW-1185">Reference proteome</keyword>
<keyword evidence="3" id="KW-0175">Coiled coil</keyword>
<feature type="domain" description="ABC transporter" evidence="5">
    <location>
        <begin position="341"/>
        <end position="559"/>
    </location>
</feature>
<gene>
    <name evidence="6" type="ORF">GMBLW1_21460</name>
</gene>
<dbReference type="CDD" id="cd03221">
    <property type="entry name" value="ABCF_EF-3"/>
    <property type="match status" value="2"/>
</dbReference>
<dbReference type="InterPro" id="IPR003439">
    <property type="entry name" value="ABC_transporter-like_ATP-bd"/>
</dbReference>
<evidence type="ECO:0000313" key="7">
    <source>
        <dbReference type="Proteomes" id="UP000464378"/>
    </source>
</evidence>